<feature type="transmembrane region" description="Helical" evidence="1">
    <location>
        <begin position="24"/>
        <end position="44"/>
    </location>
</feature>
<keyword evidence="1" id="KW-0812">Transmembrane</keyword>
<protein>
    <recommendedName>
        <fullName evidence="4">ABC-2 family transporter protein</fullName>
    </recommendedName>
</protein>
<evidence type="ECO:0008006" key="4">
    <source>
        <dbReference type="Google" id="ProtNLM"/>
    </source>
</evidence>
<dbReference type="RefSeq" id="WP_103919187.1">
    <property type="nucleotide sequence ID" value="NZ_FMSV02000175.1"/>
</dbReference>
<evidence type="ECO:0000313" key="2">
    <source>
        <dbReference type="EMBL" id="SEH05225.1"/>
    </source>
</evidence>
<dbReference type="AlphaFoldDB" id="A0A1H6F8B9"/>
<accession>A0A1H6F8B9</accession>
<organism evidence="2 3">
    <name type="scientific">Candidatus Venteria ishoeyi</name>
    <dbReference type="NCBI Taxonomy" id="1899563"/>
    <lineage>
        <taxon>Bacteria</taxon>
        <taxon>Pseudomonadati</taxon>
        <taxon>Pseudomonadota</taxon>
        <taxon>Gammaproteobacteria</taxon>
        <taxon>Thiotrichales</taxon>
        <taxon>Thiotrichaceae</taxon>
        <taxon>Venteria</taxon>
    </lineage>
</organism>
<feature type="transmembrane region" description="Helical" evidence="1">
    <location>
        <begin position="184"/>
        <end position="206"/>
    </location>
</feature>
<sequence length="260" mass="29583">MNQIFDINRTLSLFKLNLSLNKKAILLAIAGFFGFVFITSFFVANNAPALLNNMHTIFYFILLYGGVALIAGQSYSHINSTEKSIAHLSLPASTFEKYIVPWLLSGIIWAIVAIGSYMLYSMLINGLWSGVMGFSYDAFNPFSLRMGPESANQVYLPYFLMHSVFFLGATAFQKHAIPKTLLTGFVVQSLFTFLNLIFIMILFGGFGDFNVNINHPENWNPDFNYFFLDFLPRFIKTTFVYVVPVIFYVAAFFKLKEREV</sequence>
<proteinExistence type="predicted"/>
<keyword evidence="3" id="KW-1185">Reference proteome</keyword>
<evidence type="ECO:0000313" key="3">
    <source>
        <dbReference type="Proteomes" id="UP000236724"/>
    </source>
</evidence>
<feature type="transmembrane region" description="Helical" evidence="1">
    <location>
        <begin position="154"/>
        <end position="172"/>
    </location>
</feature>
<feature type="transmembrane region" description="Helical" evidence="1">
    <location>
        <begin position="99"/>
        <end position="120"/>
    </location>
</feature>
<keyword evidence="1" id="KW-0472">Membrane</keyword>
<evidence type="ECO:0000256" key="1">
    <source>
        <dbReference type="SAM" id="Phobius"/>
    </source>
</evidence>
<gene>
    <name evidence="2" type="ORF">MBHS_01078</name>
</gene>
<keyword evidence="1" id="KW-1133">Transmembrane helix</keyword>
<reference evidence="2 3" key="1">
    <citation type="submission" date="2016-10" db="EMBL/GenBank/DDBJ databases">
        <authorList>
            <person name="de Groot N.N."/>
        </authorList>
    </citation>
    <scope>NUCLEOTIDE SEQUENCE [LARGE SCALE GENOMIC DNA]</scope>
    <source>
        <strain evidence="2">MBHS1</strain>
    </source>
</reference>
<feature type="transmembrane region" description="Helical" evidence="1">
    <location>
        <begin position="234"/>
        <end position="253"/>
    </location>
</feature>
<dbReference type="Proteomes" id="UP000236724">
    <property type="component" value="Unassembled WGS sequence"/>
</dbReference>
<feature type="transmembrane region" description="Helical" evidence="1">
    <location>
        <begin position="56"/>
        <end position="78"/>
    </location>
</feature>
<dbReference type="OrthoDB" id="1523880at2"/>
<dbReference type="EMBL" id="FMSV02000175">
    <property type="protein sequence ID" value="SEH05225.1"/>
    <property type="molecule type" value="Genomic_DNA"/>
</dbReference>
<name>A0A1H6F8B9_9GAMM</name>